<keyword evidence="4" id="KW-1185">Reference proteome</keyword>
<proteinExistence type="predicted"/>
<dbReference type="PANTHER" id="PTHR48098">
    <property type="entry name" value="ENTEROCHELIN ESTERASE-RELATED"/>
    <property type="match status" value="1"/>
</dbReference>
<feature type="region of interest" description="Disordered" evidence="1">
    <location>
        <begin position="377"/>
        <end position="421"/>
    </location>
</feature>
<evidence type="ECO:0000313" key="3">
    <source>
        <dbReference type="EMBL" id="MEE4545192.1"/>
    </source>
</evidence>
<feature type="compositionally biased region" description="Basic residues" evidence="1">
    <location>
        <begin position="382"/>
        <end position="393"/>
    </location>
</feature>
<keyword evidence="2" id="KW-0812">Transmembrane</keyword>
<dbReference type="SUPFAM" id="SSF53474">
    <property type="entry name" value="alpha/beta-Hydrolases"/>
    <property type="match status" value="1"/>
</dbReference>
<accession>A0ABU7PH94</accession>
<feature type="transmembrane region" description="Helical" evidence="2">
    <location>
        <begin position="7"/>
        <end position="27"/>
    </location>
</feature>
<dbReference type="Pfam" id="PF00756">
    <property type="entry name" value="Esterase"/>
    <property type="match status" value="1"/>
</dbReference>
<sequence length="421" mass="44783">MGLTSKKVLIFAALLAVVFFVLTVWLWPRLSRRGVTPVLGRVGILVATQLSLISALGLAANYSFGFYGSWADLFGQETSPGVVVDHALGGASGQLRVMRTLDVSAPGGGVPRLGGQIQKVALAGGVSGISTSAYVYLPPEYFREPTRVFPAAVVLTGYPGIAEALYKRMKYPTIAAQQVRKHQAQPMILVMMRPTVAPPRDTECMNVPGGPQTETFFARDLRAGLLAHYRIGTGAGSWGMIGDSTGGYCALKLALEDPHDYAAAVGLSADYAAPEDPTTGDLFGGSKAVRQHNNLGWRLQHLPQPPVHLLVTSSRHGEKNYRATMHFIGLVKGPTKVSSIILPSGGHNFTTWSREIPPSMRWLAAHLVPDAHPVTVPAAQHGRPHGGAHRPGPHGRPPAHGATAPHPGLTAIGADRPRPAR</sequence>
<keyword evidence="2" id="KW-0472">Membrane</keyword>
<keyword evidence="3" id="KW-0378">Hydrolase</keyword>
<dbReference type="InterPro" id="IPR050583">
    <property type="entry name" value="Mycobacterial_A85_antigen"/>
</dbReference>
<dbReference type="GO" id="GO:0016787">
    <property type="term" value="F:hydrolase activity"/>
    <property type="evidence" value="ECO:0007669"/>
    <property type="project" value="UniProtKB-KW"/>
</dbReference>
<dbReference type="PANTHER" id="PTHR48098:SF1">
    <property type="entry name" value="DIACYLGLYCEROL ACYLTRANSFERASE_MYCOLYLTRANSFERASE AG85A"/>
    <property type="match status" value="1"/>
</dbReference>
<dbReference type="InterPro" id="IPR000801">
    <property type="entry name" value="Esterase-like"/>
</dbReference>
<organism evidence="3 4">
    <name type="scientific">Actinacidiphila polyblastidii</name>
    <dbReference type="NCBI Taxonomy" id="3110430"/>
    <lineage>
        <taxon>Bacteria</taxon>
        <taxon>Bacillati</taxon>
        <taxon>Actinomycetota</taxon>
        <taxon>Actinomycetes</taxon>
        <taxon>Kitasatosporales</taxon>
        <taxon>Streptomycetaceae</taxon>
        <taxon>Actinacidiphila</taxon>
    </lineage>
</organism>
<gene>
    <name evidence="3" type="ORF">V2S66_24890</name>
</gene>
<evidence type="ECO:0000313" key="4">
    <source>
        <dbReference type="Proteomes" id="UP001344658"/>
    </source>
</evidence>
<dbReference type="Proteomes" id="UP001344658">
    <property type="component" value="Unassembled WGS sequence"/>
</dbReference>
<reference evidence="3 4" key="1">
    <citation type="submission" date="2023-12" db="EMBL/GenBank/DDBJ databases">
        <title>Streptomyces sp. V4-01.</title>
        <authorList>
            <person name="Somphong A."/>
            <person name="Phongsopitanun W."/>
        </authorList>
    </citation>
    <scope>NUCLEOTIDE SEQUENCE [LARGE SCALE GENOMIC DNA]</scope>
    <source>
        <strain evidence="3 4">V4-01</strain>
    </source>
</reference>
<evidence type="ECO:0000256" key="2">
    <source>
        <dbReference type="SAM" id="Phobius"/>
    </source>
</evidence>
<comment type="caution">
    <text evidence="3">The sequence shown here is derived from an EMBL/GenBank/DDBJ whole genome shotgun (WGS) entry which is preliminary data.</text>
</comment>
<dbReference type="Gene3D" id="3.40.50.1820">
    <property type="entry name" value="alpha/beta hydrolase"/>
    <property type="match status" value="1"/>
</dbReference>
<dbReference type="InterPro" id="IPR029058">
    <property type="entry name" value="AB_hydrolase_fold"/>
</dbReference>
<evidence type="ECO:0000256" key="1">
    <source>
        <dbReference type="SAM" id="MobiDB-lite"/>
    </source>
</evidence>
<feature type="compositionally biased region" description="Low complexity" evidence="1">
    <location>
        <begin position="398"/>
        <end position="408"/>
    </location>
</feature>
<feature type="transmembrane region" description="Helical" evidence="2">
    <location>
        <begin position="39"/>
        <end position="60"/>
    </location>
</feature>
<dbReference type="EMBL" id="JAZEWV010000026">
    <property type="protein sequence ID" value="MEE4545192.1"/>
    <property type="molecule type" value="Genomic_DNA"/>
</dbReference>
<keyword evidence="2" id="KW-1133">Transmembrane helix</keyword>
<name>A0ABU7PH94_9ACTN</name>
<protein>
    <submittedName>
        <fullName evidence="3">Alpha/beta hydrolase-fold protein</fullName>
    </submittedName>
</protein>
<dbReference type="RefSeq" id="WP_330798592.1">
    <property type="nucleotide sequence ID" value="NZ_JAZEWV010000026.1"/>
</dbReference>